<accession>A0A420P295</accession>
<sequence length="122" mass="12976">MDCNAIRALASEPGLGDLVVLQAPDEHSAGCSPANNDGMNGSEGDGESDGSEDDIGDDTDDTGDLDDTEEDDDDDGDEDEDEDEEDEDDDDADDDDDDDEGIYDDYGNGADLIVDYPDNNLE</sequence>
<feature type="compositionally biased region" description="Acidic residues" evidence="1">
    <location>
        <begin position="44"/>
        <end position="103"/>
    </location>
</feature>
<reference evidence="2 3" key="1">
    <citation type="journal article" date="2018" name="Sci. Rep.">
        <title>Characterisation of pathogen-specific regions and novel effector candidates in Fusarium oxysporum f. sp. cepae.</title>
        <authorList>
            <person name="Armitage A.D."/>
            <person name="Taylor A."/>
            <person name="Sobczyk M.K."/>
            <person name="Baxter L."/>
            <person name="Greenfield B.P."/>
            <person name="Bates H.J."/>
            <person name="Wilson F."/>
            <person name="Jackson A.C."/>
            <person name="Ott S."/>
            <person name="Harrison R.J."/>
            <person name="Clarkson J.P."/>
        </authorList>
    </citation>
    <scope>NUCLEOTIDE SEQUENCE [LARGE SCALE GENOMIC DNA]</scope>
    <source>
        <strain evidence="2 3">Fo_A13</strain>
    </source>
</reference>
<gene>
    <name evidence="2" type="ORF">BFJ69_g864</name>
</gene>
<comment type="caution">
    <text evidence="2">The sequence shown here is derived from an EMBL/GenBank/DDBJ whole genome shotgun (WGS) entry which is preliminary data.</text>
</comment>
<evidence type="ECO:0000313" key="2">
    <source>
        <dbReference type="EMBL" id="RKK86640.1"/>
    </source>
</evidence>
<name>A0A420P295_FUSOX</name>
<feature type="region of interest" description="Disordered" evidence="1">
    <location>
        <begin position="11"/>
        <end position="122"/>
    </location>
</feature>
<organism evidence="2 3">
    <name type="scientific">Fusarium oxysporum</name>
    <name type="common">Fusarium vascular wilt</name>
    <dbReference type="NCBI Taxonomy" id="5507"/>
    <lineage>
        <taxon>Eukaryota</taxon>
        <taxon>Fungi</taxon>
        <taxon>Dikarya</taxon>
        <taxon>Ascomycota</taxon>
        <taxon>Pezizomycotina</taxon>
        <taxon>Sordariomycetes</taxon>
        <taxon>Hypocreomycetidae</taxon>
        <taxon>Hypocreales</taxon>
        <taxon>Nectriaceae</taxon>
        <taxon>Fusarium</taxon>
        <taxon>Fusarium oxysporum species complex</taxon>
    </lineage>
</organism>
<dbReference type="AlphaFoldDB" id="A0A420P295"/>
<evidence type="ECO:0000313" key="3">
    <source>
        <dbReference type="Proteomes" id="UP000285084"/>
    </source>
</evidence>
<dbReference type="EMBL" id="MRCX01000004">
    <property type="protein sequence ID" value="RKK86640.1"/>
    <property type="molecule type" value="Genomic_DNA"/>
</dbReference>
<dbReference type="Proteomes" id="UP000285084">
    <property type="component" value="Unassembled WGS sequence"/>
</dbReference>
<evidence type="ECO:0000256" key="1">
    <source>
        <dbReference type="SAM" id="MobiDB-lite"/>
    </source>
</evidence>
<proteinExistence type="predicted"/>
<protein>
    <submittedName>
        <fullName evidence="2">Uncharacterized protein</fullName>
    </submittedName>
</protein>